<dbReference type="Pfam" id="PF17785">
    <property type="entry name" value="PUA_3"/>
    <property type="match status" value="1"/>
</dbReference>
<dbReference type="CDD" id="cd11572">
    <property type="entry name" value="RlmI_M_like"/>
    <property type="match status" value="1"/>
</dbReference>
<dbReference type="PANTHER" id="PTHR42873:SF1">
    <property type="entry name" value="S-ADENOSYLMETHIONINE-DEPENDENT METHYLTRANSFERASE DOMAIN-CONTAINING PROTEIN"/>
    <property type="match status" value="1"/>
</dbReference>
<dbReference type="AlphaFoldDB" id="A0A7C4XLF6"/>
<dbReference type="InterPro" id="IPR019614">
    <property type="entry name" value="SAM-dep_methyl-trfase"/>
</dbReference>
<dbReference type="GO" id="GO:0008168">
    <property type="term" value="F:methyltransferase activity"/>
    <property type="evidence" value="ECO:0007669"/>
    <property type="project" value="UniProtKB-KW"/>
</dbReference>
<evidence type="ECO:0000313" key="9">
    <source>
        <dbReference type="EMBL" id="HGV98057.1"/>
    </source>
</evidence>
<reference evidence="9" key="1">
    <citation type="journal article" date="2020" name="mSystems">
        <title>Genome- and Community-Level Interaction Insights into Carbon Utilization and Element Cycling Functions of Hydrothermarchaeota in Hydrothermal Sediment.</title>
        <authorList>
            <person name="Zhou Z."/>
            <person name="Liu Y."/>
            <person name="Xu W."/>
            <person name="Pan J."/>
            <person name="Luo Z.H."/>
            <person name="Li M."/>
        </authorList>
    </citation>
    <scope>NUCLEOTIDE SEQUENCE [LARGE SCALE GENOMIC DNA]</scope>
    <source>
        <strain evidence="9">SpSt-774</strain>
    </source>
</reference>
<dbReference type="Gene3D" id="2.30.130.10">
    <property type="entry name" value="PUA domain"/>
    <property type="match status" value="1"/>
</dbReference>
<proteinExistence type="inferred from homology"/>
<comment type="similarity">
    <text evidence="6">Belongs to the methyltransferase superfamily. RlmI family.</text>
</comment>
<evidence type="ECO:0000256" key="2">
    <source>
        <dbReference type="ARBA" id="ARBA00022490"/>
    </source>
</evidence>
<dbReference type="SUPFAM" id="SSF53335">
    <property type="entry name" value="S-adenosyl-L-methionine-dependent methyltransferases"/>
    <property type="match status" value="1"/>
</dbReference>
<feature type="domain" description="RlmI-like PUA" evidence="8">
    <location>
        <begin position="6"/>
        <end position="65"/>
    </location>
</feature>
<sequence>MSNQKLKKVIVHRQHPGHPWIFSNEIIKAEEGIDPGDVVKVEEGKKTIGSGFYNPHSLIAIRLFSTTEQNFNEKFLSERLKNAFISRTGMGSSFRLVHSESDGLPGLVIDKYNDLYVIQINSLGMEKNKDLLFRVLIDEYKPAGIYEKSEETLRKIEGLEIINRVVYGKIPELVEIEQDGFKFLVDIINGQKTGFFFDQRENRKKISRFAWGEILDCFCYTGGFSIYSAKKGNTNGIDISEPAVELAKRNALLNNLKCNFLVEDVFVALRKFYNEKRSFDTIILDPPSFTKSKKKKYQALRGYKEINLMAMKLLNKVGILFTSSCSYHISHNEFITMLREAAADAKREFLVIDTGRQANDHPVLLNFPEGNYLKSVILKAV</sequence>
<comment type="caution">
    <text evidence="9">The sequence shown here is derived from an EMBL/GenBank/DDBJ whole genome shotgun (WGS) entry which is preliminary data.</text>
</comment>
<keyword evidence="5" id="KW-0949">S-adenosyl-L-methionine</keyword>
<gene>
    <name evidence="9" type="ORF">ENV60_07150</name>
</gene>
<dbReference type="GO" id="GO:0005737">
    <property type="term" value="C:cytoplasm"/>
    <property type="evidence" value="ECO:0007669"/>
    <property type="project" value="UniProtKB-SubCell"/>
</dbReference>
<evidence type="ECO:0000256" key="1">
    <source>
        <dbReference type="ARBA" id="ARBA00004496"/>
    </source>
</evidence>
<dbReference type="CDD" id="cd02440">
    <property type="entry name" value="AdoMet_MTases"/>
    <property type="match status" value="1"/>
</dbReference>
<dbReference type="Gene3D" id="3.40.50.150">
    <property type="entry name" value="Vaccinia Virus protein VP39"/>
    <property type="match status" value="1"/>
</dbReference>
<dbReference type="SUPFAM" id="SSF88697">
    <property type="entry name" value="PUA domain-like"/>
    <property type="match status" value="1"/>
</dbReference>
<evidence type="ECO:0000256" key="5">
    <source>
        <dbReference type="ARBA" id="ARBA00022691"/>
    </source>
</evidence>
<name>A0A7C4XLF6_UNCW3</name>
<keyword evidence="3 9" id="KW-0489">Methyltransferase</keyword>
<dbReference type="Gene3D" id="3.30.750.80">
    <property type="entry name" value="RNA methyltransferase domain (HRMD) like"/>
    <property type="match status" value="1"/>
</dbReference>
<dbReference type="PROSITE" id="PS50890">
    <property type="entry name" value="PUA"/>
    <property type="match status" value="1"/>
</dbReference>
<evidence type="ECO:0000256" key="4">
    <source>
        <dbReference type="ARBA" id="ARBA00022679"/>
    </source>
</evidence>
<keyword evidence="2" id="KW-0963">Cytoplasm</keyword>
<protein>
    <submittedName>
        <fullName evidence="9">Class I SAM-dependent rRNA methyltransferase</fullName>
    </submittedName>
</protein>
<evidence type="ECO:0000256" key="6">
    <source>
        <dbReference type="ARBA" id="ARBA00038091"/>
    </source>
</evidence>
<dbReference type="InterPro" id="IPR029063">
    <property type="entry name" value="SAM-dependent_MTases_sf"/>
</dbReference>
<comment type="subcellular location">
    <subcellularLocation>
        <location evidence="1">Cytoplasm</location>
    </subcellularLocation>
</comment>
<dbReference type="EMBL" id="DTGZ01000134">
    <property type="protein sequence ID" value="HGV98057.1"/>
    <property type="molecule type" value="Genomic_DNA"/>
</dbReference>
<evidence type="ECO:0000259" key="7">
    <source>
        <dbReference type="Pfam" id="PF10672"/>
    </source>
</evidence>
<dbReference type="GO" id="GO:0003723">
    <property type="term" value="F:RNA binding"/>
    <property type="evidence" value="ECO:0007669"/>
    <property type="project" value="InterPro"/>
</dbReference>
<dbReference type="CDD" id="cd21153">
    <property type="entry name" value="PUA_RlmI"/>
    <property type="match status" value="1"/>
</dbReference>
<evidence type="ECO:0000256" key="3">
    <source>
        <dbReference type="ARBA" id="ARBA00022603"/>
    </source>
</evidence>
<dbReference type="Pfam" id="PF10672">
    <property type="entry name" value="Methyltrans_SAM"/>
    <property type="match status" value="1"/>
</dbReference>
<accession>A0A7C4XLF6</accession>
<dbReference type="InterPro" id="IPR041532">
    <property type="entry name" value="RlmI-like_PUA"/>
</dbReference>
<organism evidence="9">
    <name type="scientific">candidate division WOR-3 bacterium</name>
    <dbReference type="NCBI Taxonomy" id="2052148"/>
    <lineage>
        <taxon>Bacteria</taxon>
        <taxon>Bacteria division WOR-3</taxon>
    </lineage>
</organism>
<feature type="domain" description="S-adenosylmethionine-dependent methyltransferase" evidence="7">
    <location>
        <begin position="171"/>
        <end position="326"/>
    </location>
</feature>
<dbReference type="PANTHER" id="PTHR42873">
    <property type="entry name" value="RIBOSOMAL RNA LARGE SUBUNIT METHYLTRANSFERASE"/>
    <property type="match status" value="1"/>
</dbReference>
<keyword evidence="4 9" id="KW-0808">Transferase</keyword>
<evidence type="ECO:0000259" key="8">
    <source>
        <dbReference type="Pfam" id="PF17785"/>
    </source>
</evidence>
<dbReference type="InterPro" id="IPR015947">
    <property type="entry name" value="PUA-like_sf"/>
</dbReference>
<dbReference type="InterPro" id="IPR036974">
    <property type="entry name" value="PUA_sf"/>
</dbReference>
<dbReference type="GO" id="GO:0032259">
    <property type="term" value="P:methylation"/>
    <property type="evidence" value="ECO:0007669"/>
    <property type="project" value="UniProtKB-KW"/>
</dbReference>